<name>A0A0D5XYI9_9PSED</name>
<dbReference type="OrthoDB" id="9793561at2"/>
<proteinExistence type="predicted"/>
<gene>
    <name evidence="2" type="ORF">PCL1606_24270</name>
</gene>
<dbReference type="RefSeq" id="WP_045882422.1">
    <property type="nucleotide sequence ID" value="NZ_CP011110.1"/>
</dbReference>
<evidence type="ECO:0000313" key="2">
    <source>
        <dbReference type="EMBL" id="AKA23880.1"/>
    </source>
</evidence>
<protein>
    <submittedName>
        <fullName evidence="2">Uncharacterized protein</fullName>
    </submittedName>
</protein>
<dbReference type="NCBIfam" id="TIGR02001">
    <property type="entry name" value="gcw_chp"/>
    <property type="match status" value="1"/>
</dbReference>
<feature type="signal peptide" evidence="1">
    <location>
        <begin position="1"/>
        <end position="21"/>
    </location>
</feature>
<dbReference type="Pfam" id="PF09694">
    <property type="entry name" value="Gcw_chp"/>
    <property type="match status" value="1"/>
</dbReference>
<dbReference type="KEGG" id="pcz:PCL1606_24270"/>
<dbReference type="PATRIC" id="fig|587753.10.peg.2423"/>
<keyword evidence="1" id="KW-0732">Signal</keyword>
<organism evidence="2 3">
    <name type="scientific">Pseudomonas chlororaphis</name>
    <dbReference type="NCBI Taxonomy" id="587753"/>
    <lineage>
        <taxon>Bacteria</taxon>
        <taxon>Pseudomonadati</taxon>
        <taxon>Pseudomonadota</taxon>
        <taxon>Gammaproteobacteria</taxon>
        <taxon>Pseudomonadales</taxon>
        <taxon>Pseudomonadaceae</taxon>
        <taxon>Pseudomonas</taxon>
    </lineage>
</organism>
<sequence length="245" mass="27140">MKAFTLLALGSLSLLPLGSQAVPLNDDFALEMELALVSDYRTRGISQTQNDPAVQAAMTLVHSSGLYLGAWSSNVDFGGGLKTRQELDYYAGWLWHASKAVSLDLGYLKYSYPRESQFNQSEVYGIFTAYGVQLGAYYSNDAPGIDSEQSTLYRYLGYETELPLGLGLRLRYGEMDFKDPRLVSASGQGEDRYHEWEARLTREVAGVLLGLSYIDTDLSKSQCTSNYGFDDLCSATWVASARKAF</sequence>
<evidence type="ECO:0000313" key="3">
    <source>
        <dbReference type="Proteomes" id="UP000032748"/>
    </source>
</evidence>
<reference evidence="2 3" key="1">
    <citation type="journal article" date="2015" name="Mol. Plant Microbe Interact.">
        <title>Comparative Genomic Analysis of Pseudomonas chlororaphis PCL1606 Reveals New Insight into Antifungal Compounds Involved in Biocontrol.</title>
        <authorList>
            <person name="Calderon C.E."/>
            <person name="Ramos C."/>
            <person name="de Vicente A."/>
            <person name="Cazorla F.M."/>
        </authorList>
    </citation>
    <scope>NUCLEOTIDE SEQUENCE [LARGE SCALE GENOMIC DNA]</scope>
    <source>
        <strain evidence="2 3">PCL1606</strain>
    </source>
</reference>
<evidence type="ECO:0000256" key="1">
    <source>
        <dbReference type="SAM" id="SignalP"/>
    </source>
</evidence>
<feature type="chain" id="PRO_5002299278" evidence="1">
    <location>
        <begin position="22"/>
        <end position="245"/>
    </location>
</feature>
<accession>A0A0D5XYI9</accession>
<dbReference type="InterPro" id="IPR010239">
    <property type="entry name" value="CHP02001"/>
</dbReference>
<dbReference type="Proteomes" id="UP000032748">
    <property type="component" value="Chromosome"/>
</dbReference>
<dbReference type="AlphaFoldDB" id="A0A0D5XYI9"/>
<dbReference type="EMBL" id="CP011110">
    <property type="protein sequence ID" value="AKA23880.1"/>
    <property type="molecule type" value="Genomic_DNA"/>
</dbReference>